<proteinExistence type="predicted"/>
<evidence type="ECO:0000313" key="1">
    <source>
        <dbReference type="EMBL" id="KYZ74781.1"/>
    </source>
</evidence>
<keyword evidence="2" id="KW-1185">Reference proteome</keyword>
<organism evidence="1 2">
    <name type="scientific">Anaerosporomusa subterranea</name>
    <dbReference type="NCBI Taxonomy" id="1794912"/>
    <lineage>
        <taxon>Bacteria</taxon>
        <taxon>Bacillati</taxon>
        <taxon>Bacillota</taxon>
        <taxon>Negativicutes</taxon>
        <taxon>Acetonemataceae</taxon>
        <taxon>Anaerosporomusa</taxon>
    </lineage>
</organism>
<protein>
    <submittedName>
        <fullName evidence="1">Uncharacterized protein</fullName>
    </submittedName>
</protein>
<sequence>MLLPDGDLKPENQERFHNNAAASAAVIKRSKRKLDRDAFFAFDAGGRLVEHHFFQGTIGDVPFPSTFYHNSPRNAGYSSDSNDFSITR</sequence>
<comment type="caution">
    <text evidence="1">The sequence shown here is derived from an EMBL/GenBank/DDBJ whole genome shotgun (WGS) entry which is preliminary data.</text>
</comment>
<dbReference type="Proteomes" id="UP000076268">
    <property type="component" value="Unassembled WGS sequence"/>
</dbReference>
<accession>A0A154BLK8</accession>
<reference evidence="1 2" key="1">
    <citation type="submission" date="2016-02" db="EMBL/GenBank/DDBJ databases">
        <title>Anaerosporomusa subterraneum gen. nov., sp. nov., a spore-forming obligate anaerobe isolated from saprolite.</title>
        <authorList>
            <person name="Choi J.K."/>
            <person name="Shah M."/>
            <person name="Yee N."/>
        </authorList>
    </citation>
    <scope>NUCLEOTIDE SEQUENCE [LARGE SCALE GENOMIC DNA]</scope>
    <source>
        <strain evidence="1 2">RU4</strain>
    </source>
</reference>
<evidence type="ECO:0000313" key="2">
    <source>
        <dbReference type="Proteomes" id="UP000076268"/>
    </source>
</evidence>
<dbReference type="AlphaFoldDB" id="A0A154BLK8"/>
<dbReference type="EMBL" id="LSGP01000028">
    <property type="protein sequence ID" value="KYZ74781.1"/>
    <property type="molecule type" value="Genomic_DNA"/>
</dbReference>
<gene>
    <name evidence="1" type="ORF">AXX12_16285</name>
</gene>
<name>A0A154BLK8_ANASB</name>